<keyword evidence="1" id="KW-0175">Coiled coil</keyword>
<evidence type="ECO:0000256" key="1">
    <source>
        <dbReference type="SAM" id="Coils"/>
    </source>
</evidence>
<feature type="coiled-coil region" evidence="1">
    <location>
        <begin position="511"/>
        <end position="538"/>
    </location>
</feature>
<reference evidence="2" key="1">
    <citation type="submission" date="2021-10" db="EMBL/GenBank/DDBJ databases">
        <authorList>
            <person name="Criscuolo A."/>
        </authorList>
    </citation>
    <scope>NUCLEOTIDE SEQUENCE</scope>
    <source>
        <strain evidence="2">CIP111885</strain>
    </source>
</reference>
<proteinExistence type="predicted"/>
<comment type="caution">
    <text evidence="2">The sequence shown here is derived from an EMBL/GenBank/DDBJ whole genome shotgun (WGS) entry which is preliminary data.</text>
</comment>
<dbReference type="PANTHER" id="PTHR23159">
    <property type="entry name" value="CENTROSOMAL PROTEIN 2"/>
    <property type="match status" value="1"/>
</dbReference>
<keyword evidence="3" id="KW-1185">Reference proteome</keyword>
<evidence type="ECO:0000313" key="2">
    <source>
        <dbReference type="EMBL" id="CAG9609465.1"/>
    </source>
</evidence>
<sequence length="1486" mass="175849">MPRIEKVRITGVRYDKMKKHYENTIFDFLNEEDPQHTLLTLVNGGGKGMLLQMIFQALMPLTTWGKNGENHIDALFYNEKQQFEPYTFHVALEWRLDTEPAEWLVTGISVTARKYGQENDEVETEPQYFLYTSKYRKPEDWTIDSLPLYDGTSKQTTSFDDWENWLKKHKPQFQVYSKSKQQAYYQYLSSYGIEKGEWRQMKEINRDEGGIEHYFKKGLDNYGLFHHLIIPEISAYLTEDQEENLIKIFRDSSIIAQKLPKLLKREDAYQLIQGKIVPIKEALEEGQNLETKLQEHQDRANYLYFGMEEQKQTYQYDLDKWMEDQSQTKKKQESYLWQKDNLEYAKEYRAFEQIESEIKDATARSQKLEEVIASLDAEKHNLQVDLAYLDYLESTDKLTAIELRIKALEDAQNLDEEKEQTAVIEQQLEDSWQEIEAEINSDIKRFQTLAYSLKKEIDVHVSQQKMTQNDLNKIRSKLGTYTAYIKTHNQKAIGMEQKYGKDINREPELVLRRVTKELQELEEDFQQLQAEMTLLQESKVKVSTLIGETGVLVKSKKDEIFQVSKKKETRLVEEQSFHKRWCRYYQNDREFSYYTADDWYDVTNKMKNDSTQFRLQYDRIQKEYWYHQLDTSLVNDDYWVANHDVRKIVEKISEMGVQSSYGTQLIQQLSEEERSNMMERYPLLAYGLVIHELDWEKKIDRIELEQLLTHSPVPIFIRERMNQTFSQPFEIIREQGIFMAYKPVQWIAWKGNLAKLTEGYLVDLEKLDGKISEADQLTDMIKTLSSTTFLDILAEEEKSKQQLVELESKSIELYEELSLIEEKSREFNEKTKQNNQQQKLAEGKLNEIGNWIVSFQQFQEYQNLKAEALVKDTELEKRLNKIASVNEELNNSLNSWQGLYHNWLYSVQQQTEQVREILPAISFPDNHILPADGEETPHLRKTIFTGVMPLVNDWHRFKQKIDSANSELASERTKKEYQLKDQLSKKAIFVNLETAWMDWEVPKVPFEILGERLSFKREQIKQNEAELRSVDGDVKVLTGQHKQLEKQIQKLEKQILQNHHLAADPWVNVVLDEKDSEIEESLKKLKEDLDAQVKIIFELRQKQQQLQKQQDILKTHLVSLKKVGEIPISYKEQIKGEPEKLVQHWIRQNNELSLNKDQYHKGFKGHLKELGYLLQDEKIDAPLKQSMNQLIPQLESDSIRSGLSVITSVIEHIQFELQKLKEDKQQAEDAQEIWVDRAVIRVIRIFQSLKQMVNRMKIKNQEGHSFPLVEIERLKEIETTDEEEYRRLLREHFTQTIEKLLENDEAIENLSETQLKKYIDDNQLVLISLRNRYPKLHIYKPQTTNAFLYEKPRKHHYTEWETLNKGSKMEAKGSGGQLLAARTMIMMMIMTFKRQEHSTDWSVLITDNPFGQAVSAHILDPIFSIADVLRFQWIVLAPPELIKLDVSRRFPVYWKLELNQQKQGEIIKEVLQHGGRKFEEFEFSLF</sequence>
<gene>
    <name evidence="2" type="ORF">NEOCIP111885_03207</name>
</gene>
<feature type="coiled-coil region" evidence="1">
    <location>
        <begin position="803"/>
        <end position="840"/>
    </location>
</feature>
<evidence type="ECO:0000313" key="3">
    <source>
        <dbReference type="Proteomes" id="UP000789845"/>
    </source>
</evidence>
<organism evidence="2 3">
    <name type="scientific">Pseudoneobacillus rhizosphaerae</name>
    <dbReference type="NCBI Taxonomy" id="2880968"/>
    <lineage>
        <taxon>Bacteria</taxon>
        <taxon>Bacillati</taxon>
        <taxon>Bacillota</taxon>
        <taxon>Bacilli</taxon>
        <taxon>Bacillales</taxon>
        <taxon>Bacillaceae</taxon>
        <taxon>Pseudoneobacillus</taxon>
    </lineage>
</organism>
<feature type="coiled-coil region" evidence="1">
    <location>
        <begin position="1034"/>
        <end position="1102"/>
    </location>
</feature>
<dbReference type="Proteomes" id="UP000789845">
    <property type="component" value="Unassembled WGS sequence"/>
</dbReference>
<feature type="coiled-coil region" evidence="1">
    <location>
        <begin position="1210"/>
        <end position="1237"/>
    </location>
</feature>
<dbReference type="PANTHER" id="PTHR23159:SF60">
    <property type="entry name" value="SPINDLE ASSEMBLY ABNORMAL PROTEIN 4"/>
    <property type="match status" value="1"/>
</dbReference>
<dbReference type="EMBL" id="CAKJTG010000019">
    <property type="protein sequence ID" value="CAG9609465.1"/>
    <property type="molecule type" value="Genomic_DNA"/>
</dbReference>
<accession>A0A9C7LCB4</accession>
<protein>
    <submittedName>
        <fullName evidence="2">Uncharacterized protein</fullName>
    </submittedName>
</protein>
<name>A0A9C7LCB4_9BACI</name>
<feature type="coiled-coil region" evidence="1">
    <location>
        <begin position="351"/>
        <end position="385"/>
    </location>
</feature>
<dbReference type="RefSeq" id="WP_230497696.1">
    <property type="nucleotide sequence ID" value="NZ_CAKJTG010000019.1"/>
</dbReference>